<gene>
    <name evidence="1" type="ORF">HKBW3S44_01518</name>
</gene>
<accession>A0A6V8PZA5</accession>
<name>A0A6V8PZA5_9ACTN</name>
<proteinExistence type="predicted"/>
<evidence type="ECO:0000313" key="2">
    <source>
        <dbReference type="Proteomes" id="UP000561271"/>
    </source>
</evidence>
<dbReference type="AlphaFoldDB" id="A0A6V8PZA5"/>
<sequence length="24" mass="2781">TSMVIETGAHRLWDDYHSQDGAKY</sequence>
<evidence type="ECO:0000313" key="1">
    <source>
        <dbReference type="EMBL" id="GFP37838.1"/>
    </source>
</evidence>
<dbReference type="EMBL" id="BLSC01000181">
    <property type="protein sequence ID" value="GFP37838.1"/>
    <property type="molecule type" value="Genomic_DNA"/>
</dbReference>
<reference evidence="1 2" key="1">
    <citation type="journal article" date="2020" name="Front. Microbiol.">
        <title>Single-cell genomics of novel Actinobacteria with the Wood-Ljungdahl pathway discovered in a serpentinizing system.</title>
        <authorList>
            <person name="Merino N."/>
            <person name="Kawai M."/>
            <person name="Boyd E.S."/>
            <person name="Colman D.R."/>
            <person name="McGlynn S.E."/>
            <person name="Nealson K.H."/>
            <person name="Kurokawa K."/>
            <person name="Hongoh Y."/>
        </authorList>
    </citation>
    <scope>NUCLEOTIDE SEQUENCE [LARGE SCALE GENOMIC DNA]</scope>
    <source>
        <strain evidence="1 2">S44</strain>
    </source>
</reference>
<comment type="caution">
    <text evidence="1">The sequence shown here is derived from an EMBL/GenBank/DDBJ whole genome shotgun (WGS) entry which is preliminary data.</text>
</comment>
<dbReference type="Proteomes" id="UP000561271">
    <property type="component" value="Unassembled WGS sequence"/>
</dbReference>
<feature type="non-terminal residue" evidence="1">
    <location>
        <position position="1"/>
    </location>
</feature>
<protein>
    <submittedName>
        <fullName evidence="1">Uncharacterized protein</fullName>
    </submittedName>
</protein>
<organism evidence="1 2">
    <name type="scientific">Candidatus Hakubella thermalkaliphila</name>
    <dbReference type="NCBI Taxonomy" id="2754717"/>
    <lineage>
        <taxon>Bacteria</taxon>
        <taxon>Bacillati</taxon>
        <taxon>Actinomycetota</taxon>
        <taxon>Actinomycetota incertae sedis</taxon>
        <taxon>Candidatus Hakubellales</taxon>
        <taxon>Candidatus Hakubellaceae</taxon>
        <taxon>Candidatus Hakubella</taxon>
    </lineage>
</organism>